<evidence type="ECO:0008006" key="3">
    <source>
        <dbReference type="Google" id="ProtNLM"/>
    </source>
</evidence>
<dbReference type="OrthoDB" id="9792176at2"/>
<keyword evidence="2" id="KW-1185">Reference proteome</keyword>
<dbReference type="Pfam" id="PF10722">
    <property type="entry name" value="YbjN"/>
    <property type="match status" value="1"/>
</dbReference>
<accession>A0A2M9FYT2</accession>
<protein>
    <recommendedName>
        <fullName evidence="3">YbjN domain-containing protein</fullName>
    </recommendedName>
</protein>
<gene>
    <name evidence="1" type="ORF">CVT23_16585</name>
</gene>
<name>A0A2M9FYT2_9PROT</name>
<evidence type="ECO:0000313" key="1">
    <source>
        <dbReference type="EMBL" id="PJK28618.1"/>
    </source>
</evidence>
<comment type="caution">
    <text evidence="1">The sequence shown here is derived from an EMBL/GenBank/DDBJ whole genome shotgun (WGS) entry which is preliminary data.</text>
</comment>
<dbReference type="InterPro" id="IPR019660">
    <property type="entry name" value="Put_sensory_transdc_reg_YbjN"/>
</dbReference>
<organism evidence="1 2">
    <name type="scientific">Minwuia thermotolerans</name>
    <dbReference type="NCBI Taxonomy" id="2056226"/>
    <lineage>
        <taxon>Bacteria</taxon>
        <taxon>Pseudomonadati</taxon>
        <taxon>Pseudomonadota</taxon>
        <taxon>Alphaproteobacteria</taxon>
        <taxon>Minwuiales</taxon>
        <taxon>Minwuiaceae</taxon>
        <taxon>Minwuia</taxon>
    </lineage>
</organism>
<dbReference type="EMBL" id="PHIG01000043">
    <property type="protein sequence ID" value="PJK28618.1"/>
    <property type="molecule type" value="Genomic_DNA"/>
</dbReference>
<dbReference type="CDD" id="cd17033">
    <property type="entry name" value="DR1245-like"/>
    <property type="match status" value="1"/>
</dbReference>
<reference evidence="1 2" key="1">
    <citation type="submission" date="2017-11" db="EMBL/GenBank/DDBJ databases">
        <title>Draft genome sequence of Rhizobiales bacterium SY3-13.</title>
        <authorList>
            <person name="Sun C."/>
        </authorList>
    </citation>
    <scope>NUCLEOTIDE SEQUENCE [LARGE SCALE GENOMIC DNA]</scope>
    <source>
        <strain evidence="1 2">SY3-13</strain>
    </source>
</reference>
<dbReference type="AlphaFoldDB" id="A0A2M9FYT2"/>
<evidence type="ECO:0000313" key="2">
    <source>
        <dbReference type="Proteomes" id="UP000229498"/>
    </source>
</evidence>
<dbReference type="Proteomes" id="UP000229498">
    <property type="component" value="Unassembled WGS sequence"/>
</dbReference>
<dbReference type="RefSeq" id="WP_109796097.1">
    <property type="nucleotide sequence ID" value="NZ_PHIG01000043.1"/>
</dbReference>
<proteinExistence type="predicted"/>
<sequence length="167" mass="18888">MGLLIELAEPSVINPLDTIEEFVDANEWPVERSTEEEMTVGVSGKWCDFHLWISWRPEINALHFACVFDMKLPEGRQKALHPLVILANERMTIGHFDLWRDEGLLLFRHALLLGADGEIDPNQIEALFEIAFSECERIYPAIQYVLWGGKSAEDAAEAAMMDCVGEA</sequence>